<feature type="repeat" description="WD" evidence="3">
    <location>
        <begin position="297"/>
        <end position="338"/>
    </location>
</feature>
<dbReference type="SUPFAM" id="SSF50998">
    <property type="entry name" value="Quinoprotein alcohol dehydrogenase-like"/>
    <property type="match status" value="1"/>
</dbReference>
<dbReference type="PROSITE" id="PS50082">
    <property type="entry name" value="WD_REPEATS_2"/>
    <property type="match status" value="6"/>
</dbReference>
<evidence type="ECO:0000256" key="4">
    <source>
        <dbReference type="SAM" id="MobiDB-lite"/>
    </source>
</evidence>
<dbReference type="PRINTS" id="PR00320">
    <property type="entry name" value="GPROTEINBRPT"/>
</dbReference>
<dbReference type="InterPro" id="IPR015943">
    <property type="entry name" value="WD40/YVTN_repeat-like_dom_sf"/>
</dbReference>
<feature type="repeat" description="WD" evidence="3">
    <location>
        <begin position="122"/>
        <end position="163"/>
    </location>
</feature>
<keyword evidence="2" id="KW-0677">Repeat</keyword>
<sequence length="439" mass="48816">MMPPPGGGQQRDPLATAPPLPQSWEGDHEKLAQVCDTEKGPSPLHPPCPPLNFHKGRGLWTLKGTRRKGKGDQIHFKILKGHSDAVTSCNFCFDDTRIVSGSYDSTVKLWDIAKATSIQTFKGEHTGPISECCLSPDNKRLITASYDKTLKAWDTETGKMLWSQEQDGVITSCHISHDGKYIVSGSDMENALIICDAGDAKQLASIREYHRSTINRCRFDPHNQRIATVSSDMSIKFWDIIAQSTTVTIERAHRNAISDCCFSVDGHYLCTAGWDEDIKVWDIRTGEFRSHGPITLEQGHIGIVGCCDISKDASLVVSGGYDKSIVIWDLEETYKKLSLKGHKDWVTDVAISNDKKWLVSSSKDCTLRIWDIGNANNIPVVIQAVKTRGSKLAKCEECKKSFLIFQNNEDQLETKCVFCRLATHTKNVLPVPPTLPTDL</sequence>
<feature type="repeat" description="WD" evidence="3">
    <location>
        <begin position="207"/>
        <end position="248"/>
    </location>
</feature>
<evidence type="ECO:0000256" key="3">
    <source>
        <dbReference type="PROSITE-ProRule" id="PRU00221"/>
    </source>
</evidence>
<dbReference type="InterPro" id="IPR001680">
    <property type="entry name" value="WD40_rpt"/>
</dbReference>
<organism evidence="5 6">
    <name type="scientific">Pogona vitticeps</name>
    <name type="common">central bearded dragon</name>
    <dbReference type="NCBI Taxonomy" id="103695"/>
    <lineage>
        <taxon>Eukaryota</taxon>
        <taxon>Metazoa</taxon>
        <taxon>Chordata</taxon>
        <taxon>Craniata</taxon>
        <taxon>Vertebrata</taxon>
        <taxon>Euteleostomi</taxon>
        <taxon>Lepidosauria</taxon>
        <taxon>Squamata</taxon>
        <taxon>Bifurcata</taxon>
        <taxon>Unidentata</taxon>
        <taxon>Episquamata</taxon>
        <taxon>Toxicofera</taxon>
        <taxon>Iguania</taxon>
        <taxon>Acrodonta</taxon>
        <taxon>Agamidae</taxon>
        <taxon>Amphibolurinae</taxon>
        <taxon>Pogona</taxon>
    </lineage>
</organism>
<name>A0ABM5EUS2_9SAUR</name>
<dbReference type="PROSITE" id="PS00678">
    <property type="entry name" value="WD_REPEATS_1"/>
    <property type="match status" value="6"/>
</dbReference>
<dbReference type="Proteomes" id="UP001652642">
    <property type="component" value="Chromosome 10"/>
</dbReference>
<feature type="repeat" description="WD" evidence="3">
    <location>
        <begin position="339"/>
        <end position="380"/>
    </location>
</feature>
<dbReference type="PROSITE" id="PS50294">
    <property type="entry name" value="WD_REPEATS_REGION"/>
    <property type="match status" value="6"/>
</dbReference>
<dbReference type="SMART" id="SM00320">
    <property type="entry name" value="WD40"/>
    <property type="match status" value="7"/>
</dbReference>
<keyword evidence="5" id="KW-1185">Reference proteome</keyword>
<dbReference type="PANTHER" id="PTHR45048:SF1">
    <property type="entry name" value="WD REPEAT-CONTAINING PROTEIN 88"/>
    <property type="match status" value="1"/>
</dbReference>
<evidence type="ECO:0000256" key="2">
    <source>
        <dbReference type="ARBA" id="ARBA00022737"/>
    </source>
</evidence>
<gene>
    <name evidence="6" type="primary">WDR88</name>
</gene>
<feature type="region of interest" description="Disordered" evidence="4">
    <location>
        <begin position="1"/>
        <end position="30"/>
    </location>
</feature>
<dbReference type="Gene3D" id="2.130.10.10">
    <property type="entry name" value="YVTN repeat-like/Quinoprotein amine dehydrogenase"/>
    <property type="match status" value="3"/>
</dbReference>
<evidence type="ECO:0000313" key="6">
    <source>
        <dbReference type="RefSeq" id="XP_072836902.1"/>
    </source>
</evidence>
<evidence type="ECO:0000256" key="1">
    <source>
        <dbReference type="ARBA" id="ARBA00022574"/>
    </source>
</evidence>
<dbReference type="InterPro" id="IPR011047">
    <property type="entry name" value="Quinoprotein_ADH-like_sf"/>
</dbReference>
<dbReference type="InterPro" id="IPR019775">
    <property type="entry name" value="WD40_repeat_CS"/>
</dbReference>
<dbReference type="InterPro" id="IPR020472">
    <property type="entry name" value="WD40_PAC1"/>
</dbReference>
<dbReference type="CDD" id="cd00200">
    <property type="entry name" value="WD40"/>
    <property type="match status" value="1"/>
</dbReference>
<dbReference type="RefSeq" id="XP_072836902.1">
    <property type="nucleotide sequence ID" value="XM_072980801.1"/>
</dbReference>
<dbReference type="PANTHER" id="PTHR45048">
    <property type="match status" value="1"/>
</dbReference>
<evidence type="ECO:0000313" key="5">
    <source>
        <dbReference type="Proteomes" id="UP001652642"/>
    </source>
</evidence>
<keyword evidence="1 3" id="KW-0853">WD repeat</keyword>
<protein>
    <submittedName>
        <fullName evidence="6">WD repeat-containing protein 88</fullName>
    </submittedName>
</protein>
<reference evidence="6" key="1">
    <citation type="submission" date="2025-08" db="UniProtKB">
        <authorList>
            <consortium name="RefSeq"/>
        </authorList>
    </citation>
    <scope>IDENTIFICATION</scope>
</reference>
<feature type="repeat" description="WD" evidence="3">
    <location>
        <begin position="79"/>
        <end position="120"/>
    </location>
</feature>
<feature type="repeat" description="WD" evidence="3">
    <location>
        <begin position="250"/>
        <end position="291"/>
    </location>
</feature>
<dbReference type="GeneID" id="110089526"/>
<accession>A0ABM5EUS2</accession>
<proteinExistence type="predicted"/>
<dbReference type="Pfam" id="PF00400">
    <property type="entry name" value="WD40"/>
    <property type="match status" value="7"/>
</dbReference>